<feature type="compositionally biased region" description="Low complexity" evidence="1">
    <location>
        <begin position="13"/>
        <end position="32"/>
    </location>
</feature>
<comment type="caution">
    <text evidence="3">The sequence shown here is derived from an EMBL/GenBank/DDBJ whole genome shotgun (WGS) entry which is preliminary data.</text>
</comment>
<evidence type="ECO:0000256" key="2">
    <source>
        <dbReference type="SAM" id="Phobius"/>
    </source>
</evidence>
<feature type="transmembrane region" description="Helical" evidence="2">
    <location>
        <begin position="87"/>
        <end position="106"/>
    </location>
</feature>
<dbReference type="Proteomes" id="UP000036987">
    <property type="component" value="Unassembled WGS sequence"/>
</dbReference>
<dbReference type="Pfam" id="PF04749">
    <property type="entry name" value="PLAC8"/>
    <property type="match status" value="1"/>
</dbReference>
<sequence length="177" mass="19977">MRPQYVASDESTQQQQQQQQQQPSSMNQQQPMTVNDSNIGVPWSTGLFDCQEHDTNAIMTSFFPCVTFGQIAEILDGGQTTCVMGSLMYILMAPALCSCWIISSGYRKKLRQRYNLVEAPSEDWTVHLFCPCCSLCQEFRELKNRGIDPSLGWMGNLALQQKSATTMDPPRSQSMNM</sequence>
<organism evidence="3 4">
    <name type="scientific">Zostera marina</name>
    <name type="common">Eelgrass</name>
    <dbReference type="NCBI Taxonomy" id="29655"/>
    <lineage>
        <taxon>Eukaryota</taxon>
        <taxon>Viridiplantae</taxon>
        <taxon>Streptophyta</taxon>
        <taxon>Embryophyta</taxon>
        <taxon>Tracheophyta</taxon>
        <taxon>Spermatophyta</taxon>
        <taxon>Magnoliopsida</taxon>
        <taxon>Liliopsida</taxon>
        <taxon>Zosteraceae</taxon>
        <taxon>Zostera</taxon>
    </lineage>
</organism>
<dbReference type="OrthoDB" id="1045822at2759"/>
<evidence type="ECO:0000256" key="1">
    <source>
        <dbReference type="SAM" id="MobiDB-lite"/>
    </source>
</evidence>
<reference evidence="4" key="1">
    <citation type="journal article" date="2016" name="Nature">
        <title>The genome of the seagrass Zostera marina reveals angiosperm adaptation to the sea.</title>
        <authorList>
            <person name="Olsen J.L."/>
            <person name="Rouze P."/>
            <person name="Verhelst B."/>
            <person name="Lin Y.-C."/>
            <person name="Bayer T."/>
            <person name="Collen J."/>
            <person name="Dattolo E."/>
            <person name="De Paoli E."/>
            <person name="Dittami S."/>
            <person name="Maumus F."/>
            <person name="Michel G."/>
            <person name="Kersting A."/>
            <person name="Lauritano C."/>
            <person name="Lohaus R."/>
            <person name="Toepel M."/>
            <person name="Tonon T."/>
            <person name="Vanneste K."/>
            <person name="Amirebrahimi M."/>
            <person name="Brakel J."/>
            <person name="Bostroem C."/>
            <person name="Chovatia M."/>
            <person name="Grimwood J."/>
            <person name="Jenkins J.W."/>
            <person name="Jueterbock A."/>
            <person name="Mraz A."/>
            <person name="Stam W.T."/>
            <person name="Tice H."/>
            <person name="Bornberg-Bauer E."/>
            <person name="Green P.J."/>
            <person name="Pearson G.A."/>
            <person name="Procaccini G."/>
            <person name="Duarte C.M."/>
            <person name="Schmutz J."/>
            <person name="Reusch T.B.H."/>
            <person name="Van de Peer Y."/>
        </authorList>
    </citation>
    <scope>NUCLEOTIDE SEQUENCE [LARGE SCALE GENOMIC DNA]</scope>
    <source>
        <strain evidence="4">cv. Finnish</strain>
    </source>
</reference>
<dbReference type="NCBIfam" id="TIGR01571">
    <property type="entry name" value="A_thal_Cys_rich"/>
    <property type="match status" value="1"/>
</dbReference>
<evidence type="ECO:0000313" key="3">
    <source>
        <dbReference type="EMBL" id="KMZ60167.1"/>
    </source>
</evidence>
<proteinExistence type="predicted"/>
<dbReference type="EMBL" id="LFYR01001623">
    <property type="protein sequence ID" value="KMZ60167.1"/>
    <property type="molecule type" value="Genomic_DNA"/>
</dbReference>
<keyword evidence="2" id="KW-0472">Membrane</keyword>
<protein>
    <submittedName>
        <fullName evidence="3">Plant cadmium resistance 2</fullName>
    </submittedName>
</protein>
<keyword evidence="2" id="KW-0812">Transmembrane</keyword>
<feature type="region of interest" description="Disordered" evidence="1">
    <location>
        <begin position="1"/>
        <end position="35"/>
    </location>
</feature>
<dbReference type="PANTHER" id="PTHR15907">
    <property type="entry name" value="DUF614 FAMILY PROTEIN-RELATED"/>
    <property type="match status" value="1"/>
</dbReference>
<name>A0A0K9NVT8_ZOSMR</name>
<gene>
    <name evidence="3" type="ORF">ZOSMA_5G00280</name>
</gene>
<accession>A0A0K9NVT8</accession>
<dbReference type="OMA" id="QTNAIMT"/>
<keyword evidence="4" id="KW-1185">Reference proteome</keyword>
<keyword evidence="2" id="KW-1133">Transmembrane helix</keyword>
<dbReference type="InterPro" id="IPR006461">
    <property type="entry name" value="PLAC_motif_containing"/>
</dbReference>
<evidence type="ECO:0000313" key="4">
    <source>
        <dbReference type="Proteomes" id="UP000036987"/>
    </source>
</evidence>
<dbReference type="AlphaFoldDB" id="A0A0K9NVT8"/>